<dbReference type="EMBL" id="QGMG01002666">
    <property type="protein sequence ID" value="TVY35853.1"/>
    <property type="molecule type" value="Genomic_DNA"/>
</dbReference>
<gene>
    <name evidence="4" type="ORF">LCER1_G008945</name>
</gene>
<evidence type="ECO:0000256" key="3">
    <source>
        <dbReference type="SAM" id="MobiDB-lite"/>
    </source>
</evidence>
<organism evidence="4 5">
    <name type="scientific">Lachnellula cervina</name>
    <dbReference type="NCBI Taxonomy" id="1316786"/>
    <lineage>
        <taxon>Eukaryota</taxon>
        <taxon>Fungi</taxon>
        <taxon>Dikarya</taxon>
        <taxon>Ascomycota</taxon>
        <taxon>Pezizomycotina</taxon>
        <taxon>Leotiomycetes</taxon>
        <taxon>Helotiales</taxon>
        <taxon>Lachnaceae</taxon>
        <taxon>Lachnellula</taxon>
    </lineage>
</organism>
<keyword evidence="1" id="KW-0521">NADP</keyword>
<dbReference type="PANTHER" id="PTHR47706">
    <property type="entry name" value="NMRA-LIKE FAMILY PROTEIN"/>
    <property type="match status" value="1"/>
</dbReference>
<evidence type="ECO:0000256" key="2">
    <source>
        <dbReference type="ARBA" id="ARBA00023002"/>
    </source>
</evidence>
<reference evidence="4 5" key="1">
    <citation type="submission" date="2018-05" db="EMBL/GenBank/DDBJ databases">
        <title>Whole genome sequencing for identification of molecular markers to develop diagnostic detection tools for the regulated plant pathogen Lachnellula willkommii.</title>
        <authorList>
            <person name="Giroux E."/>
            <person name="Bilodeau G."/>
        </authorList>
    </citation>
    <scope>NUCLEOTIDE SEQUENCE [LARGE SCALE GENOMIC DNA]</scope>
    <source>
        <strain evidence="4 5">CBS 625.97</strain>
    </source>
</reference>
<protein>
    <submittedName>
        <fullName evidence="4">Uncharacterized protein</fullName>
    </submittedName>
</protein>
<dbReference type="InterPro" id="IPR051609">
    <property type="entry name" value="NmrA/Isoflavone_reductase-like"/>
</dbReference>
<dbReference type="AlphaFoldDB" id="A0A7D8UHX1"/>
<comment type="caution">
    <text evidence="4">The sequence shown here is derived from an EMBL/GenBank/DDBJ whole genome shotgun (WGS) entry which is preliminary data.</text>
</comment>
<feature type="non-terminal residue" evidence="4">
    <location>
        <position position="339"/>
    </location>
</feature>
<feature type="compositionally biased region" description="Low complexity" evidence="3">
    <location>
        <begin position="256"/>
        <end position="276"/>
    </location>
</feature>
<evidence type="ECO:0000256" key="1">
    <source>
        <dbReference type="ARBA" id="ARBA00022857"/>
    </source>
</evidence>
<dbReference type="Gene3D" id="3.90.25.10">
    <property type="entry name" value="UDP-galactose 4-epimerase, domain 1"/>
    <property type="match status" value="1"/>
</dbReference>
<name>A0A7D8UHX1_9HELO</name>
<dbReference type="PANTHER" id="PTHR47706:SF9">
    <property type="entry name" value="NMRA-LIKE DOMAIN-CONTAINING PROTEIN-RELATED"/>
    <property type="match status" value="1"/>
</dbReference>
<dbReference type="OrthoDB" id="9984533at2759"/>
<evidence type="ECO:0000313" key="4">
    <source>
        <dbReference type="EMBL" id="TVY35853.1"/>
    </source>
</evidence>
<feature type="compositionally biased region" description="Polar residues" evidence="3">
    <location>
        <begin position="49"/>
        <end position="61"/>
    </location>
</feature>
<keyword evidence="5" id="KW-1185">Reference proteome</keyword>
<keyword evidence="2" id="KW-0560">Oxidoreductase</keyword>
<feature type="region of interest" description="Disordered" evidence="3">
    <location>
        <begin position="255"/>
        <end position="285"/>
    </location>
</feature>
<dbReference type="Proteomes" id="UP000481288">
    <property type="component" value="Unassembled WGS sequence"/>
</dbReference>
<feature type="compositionally biased region" description="Polar residues" evidence="3">
    <location>
        <begin position="79"/>
        <end position="99"/>
    </location>
</feature>
<feature type="region of interest" description="Disordered" evidence="3">
    <location>
        <begin position="49"/>
        <end position="99"/>
    </location>
</feature>
<dbReference type="Gene3D" id="3.40.50.720">
    <property type="entry name" value="NAD(P)-binding Rossmann-like Domain"/>
    <property type="match status" value="1"/>
</dbReference>
<proteinExistence type="predicted"/>
<accession>A0A7D8UHX1</accession>
<evidence type="ECO:0000313" key="5">
    <source>
        <dbReference type="Proteomes" id="UP000481288"/>
    </source>
</evidence>
<dbReference type="GO" id="GO:0016491">
    <property type="term" value="F:oxidoreductase activity"/>
    <property type="evidence" value="ECO:0007669"/>
    <property type="project" value="UniProtKB-KW"/>
</dbReference>
<sequence>MSSNTKNIAIIATPTSPILPHLLHLLSHTPSYETILITRKTILEIPFTTSALPSDSHPNTDSNSHVSSYYEHEHEHGNQPLTTRPGTNNQAHNHTSTSTQAIKHIQTDFSAPDLTAHLQSTHTIICLLHGADIHLQIPIISLCTSGSLPNIGLFIPSEYGLDTGNPAIRALLPPYATRFLVQEALRSPSPSIGNKNGLRWKAIYSGLSLAESLKSDGVLGIDILWASVVWFPGTSGIKLAISSYEDIASQIFDAVSDSPSPSTSSHNSLNGNSSGDSNEEEGKGNGKAIHAAGFRATLTEIAQVVERALDKPLDRYEADMGGARREAGERMARGFVDGA</sequence>